<gene>
    <name evidence="2" type="ORF">GCM10023346_31240</name>
</gene>
<reference evidence="3" key="1">
    <citation type="journal article" date="2019" name="Int. J. Syst. Evol. Microbiol.">
        <title>The Global Catalogue of Microorganisms (GCM) 10K type strain sequencing project: providing services to taxonomists for standard genome sequencing and annotation.</title>
        <authorList>
            <consortium name="The Broad Institute Genomics Platform"/>
            <consortium name="The Broad Institute Genome Sequencing Center for Infectious Disease"/>
            <person name="Wu L."/>
            <person name="Ma J."/>
        </authorList>
    </citation>
    <scope>NUCLEOTIDE SEQUENCE [LARGE SCALE GENOMIC DNA]</scope>
    <source>
        <strain evidence="3">JCM 18514</strain>
    </source>
</reference>
<dbReference type="EMBL" id="BAABKK010000022">
    <property type="protein sequence ID" value="GAA5197160.1"/>
    <property type="molecule type" value="Genomic_DNA"/>
</dbReference>
<dbReference type="Pfam" id="PF05076">
    <property type="entry name" value="SUFU"/>
    <property type="match status" value="1"/>
</dbReference>
<accession>A0ABP9SLH1</accession>
<evidence type="ECO:0000259" key="1">
    <source>
        <dbReference type="Pfam" id="PF05076"/>
    </source>
</evidence>
<proteinExistence type="predicted"/>
<sequence length="190" mass="21068">MDSVDAVDAHYRKCVGGEPEYMRFAQDRGLIGLLEWPKGSSKIGLHIYATFGLHALVHGSPSHGLGHGFEIFAAVDAGTDEFRSALAMMANDLVTDQTVVQPGETVTYENSHIIEGLQFTSWLMLESYDNLIPDLSLSDGGHVVFLYATPIFREEAQYLRENGLEALFDVWEKDNPRLEDLGRGVPPSLR</sequence>
<dbReference type="Proteomes" id="UP001500200">
    <property type="component" value="Unassembled WGS sequence"/>
</dbReference>
<keyword evidence="3" id="KW-1185">Reference proteome</keyword>
<name>A0ABP9SLH1_9MICC</name>
<organism evidence="2 3">
    <name type="scientific">Arthrobacter gyeryongensis</name>
    <dbReference type="NCBI Taxonomy" id="1650592"/>
    <lineage>
        <taxon>Bacteria</taxon>
        <taxon>Bacillati</taxon>
        <taxon>Actinomycetota</taxon>
        <taxon>Actinomycetes</taxon>
        <taxon>Micrococcales</taxon>
        <taxon>Micrococcaceae</taxon>
        <taxon>Arthrobacter</taxon>
    </lineage>
</organism>
<evidence type="ECO:0000313" key="3">
    <source>
        <dbReference type="Proteomes" id="UP001500200"/>
    </source>
</evidence>
<feature type="domain" description="Suppressor of fused-like" evidence="1">
    <location>
        <begin position="43"/>
        <end position="183"/>
    </location>
</feature>
<protein>
    <recommendedName>
        <fullName evidence="1">Suppressor of fused-like domain-containing protein</fullName>
    </recommendedName>
</protein>
<dbReference type="RefSeq" id="WP_345450476.1">
    <property type="nucleotide sequence ID" value="NZ_BAABKK010000022.1"/>
</dbReference>
<dbReference type="InterPro" id="IPR020941">
    <property type="entry name" value="SUFU-like_domain"/>
</dbReference>
<comment type="caution">
    <text evidence="2">The sequence shown here is derived from an EMBL/GenBank/DDBJ whole genome shotgun (WGS) entry which is preliminary data.</text>
</comment>
<evidence type="ECO:0000313" key="2">
    <source>
        <dbReference type="EMBL" id="GAA5197160.1"/>
    </source>
</evidence>